<dbReference type="InterPro" id="IPR050490">
    <property type="entry name" value="Bact_solute-bd_prot1"/>
</dbReference>
<proteinExistence type="predicted"/>
<keyword evidence="1" id="KW-0732">Signal</keyword>
<comment type="caution">
    <text evidence="2">The sequence shown here is derived from an EMBL/GenBank/DDBJ whole genome shotgun (WGS) entry which is preliminary data.</text>
</comment>
<evidence type="ECO:0000313" key="2">
    <source>
        <dbReference type="EMBL" id="GBG09728.1"/>
    </source>
</evidence>
<feature type="chain" id="PRO_5039103888" description="ABC transporter substrate-binding protein" evidence="1">
    <location>
        <begin position="31"/>
        <end position="444"/>
    </location>
</feature>
<keyword evidence="3" id="KW-1185">Reference proteome</keyword>
<evidence type="ECO:0008006" key="4">
    <source>
        <dbReference type="Google" id="ProtNLM"/>
    </source>
</evidence>
<gene>
    <name evidence="2" type="ORF">PAT3040_04388</name>
</gene>
<dbReference type="RefSeq" id="WP_108994389.1">
    <property type="nucleotide sequence ID" value="NZ_BDQX01000251.1"/>
</dbReference>
<protein>
    <recommendedName>
        <fullName evidence="4">ABC transporter substrate-binding protein</fullName>
    </recommendedName>
</protein>
<dbReference type="PANTHER" id="PTHR43649:SF12">
    <property type="entry name" value="DIACETYLCHITOBIOSE BINDING PROTEIN DASA"/>
    <property type="match status" value="1"/>
</dbReference>
<evidence type="ECO:0000256" key="1">
    <source>
        <dbReference type="SAM" id="SignalP"/>
    </source>
</evidence>
<feature type="signal peptide" evidence="1">
    <location>
        <begin position="1"/>
        <end position="30"/>
    </location>
</feature>
<sequence>MNKRNKWKSGILAATAMVVLLAGCSSGTNGNGNNSGNGDGGDKAVTLRFSWWGGQERHEATLAAIEAYKAIAPNVTIEAEYQGFDGYEQKVKTQLAGGTSADIMQLDVPWMNELSRSDSFLELKDLPGLPLDGFDSAFLDNFGTYNDKLVALPTGVNAYALVINKTAADSLGVPTDIRWDWERLYEEGKKLHEKDSSKFLLLADHGHLMGDFTNMLKQRIGDQWIKDDYTLGFAKEDAVAVLTWMDKAIKAGVYQPLGEADLFYGKTEQNPKWINGDIVMISSMSSTLLSLRNVLSEGTEVTTSLPATALDAKASSVVVRPSQLIAISKKSKHPEEATAFLNWFMNDPEAAAILGDVRSVPSSSKAQQAAVEAGKIDPAITKAVEEGLANAGIVENSISTNSEISAILQDTIEKVAYGRNTPEQGADELIEGLEKKLSELQGRK</sequence>
<dbReference type="Proteomes" id="UP000245202">
    <property type="component" value="Unassembled WGS sequence"/>
</dbReference>
<evidence type="ECO:0000313" key="3">
    <source>
        <dbReference type="Proteomes" id="UP000245202"/>
    </source>
</evidence>
<dbReference type="Pfam" id="PF01547">
    <property type="entry name" value="SBP_bac_1"/>
    <property type="match status" value="1"/>
</dbReference>
<reference evidence="2 3" key="1">
    <citation type="submission" date="2017-08" db="EMBL/GenBank/DDBJ databases">
        <title>Substantial Increase in Enzyme Production by Combined Drug-Resistance Mutations in Paenibacillus agaridevorans.</title>
        <authorList>
            <person name="Tanaka Y."/>
            <person name="Funane K."/>
            <person name="Hosaka T."/>
            <person name="Shiwa Y."/>
            <person name="Fujita N."/>
            <person name="Miyazaki T."/>
            <person name="Yoshikawa H."/>
            <person name="Murakami K."/>
            <person name="Kasahara K."/>
            <person name="Inaoka T."/>
            <person name="Hiraga Y."/>
            <person name="Ochi K."/>
        </authorList>
    </citation>
    <scope>NUCLEOTIDE SEQUENCE [LARGE SCALE GENOMIC DNA]</scope>
    <source>
        <strain evidence="2 3">T-3040</strain>
    </source>
</reference>
<accession>A0A2R5EXE5</accession>
<dbReference type="PANTHER" id="PTHR43649">
    <property type="entry name" value="ARABINOSE-BINDING PROTEIN-RELATED"/>
    <property type="match status" value="1"/>
</dbReference>
<dbReference type="AlphaFoldDB" id="A0A2R5EXE5"/>
<dbReference type="EMBL" id="BDQX01000251">
    <property type="protein sequence ID" value="GBG09728.1"/>
    <property type="molecule type" value="Genomic_DNA"/>
</dbReference>
<dbReference type="PROSITE" id="PS51257">
    <property type="entry name" value="PROKAR_LIPOPROTEIN"/>
    <property type="match status" value="1"/>
</dbReference>
<dbReference type="InterPro" id="IPR006059">
    <property type="entry name" value="SBP"/>
</dbReference>
<dbReference type="SUPFAM" id="SSF53850">
    <property type="entry name" value="Periplasmic binding protein-like II"/>
    <property type="match status" value="1"/>
</dbReference>
<name>A0A2R5EXE5_9BACL</name>
<dbReference type="Gene3D" id="3.40.190.10">
    <property type="entry name" value="Periplasmic binding protein-like II"/>
    <property type="match status" value="2"/>
</dbReference>
<organism evidence="2 3">
    <name type="scientific">Paenibacillus agaridevorans</name>
    <dbReference type="NCBI Taxonomy" id="171404"/>
    <lineage>
        <taxon>Bacteria</taxon>
        <taxon>Bacillati</taxon>
        <taxon>Bacillota</taxon>
        <taxon>Bacilli</taxon>
        <taxon>Bacillales</taxon>
        <taxon>Paenibacillaceae</taxon>
        <taxon>Paenibacillus</taxon>
    </lineage>
</organism>